<keyword evidence="8 11" id="KW-0472">Membrane</keyword>
<sequence length="224" mass="24311">MARSTVAMSEVFDSYEEDFCRLRGVVREKLAVASGGGDPQVRESALRKADGAHEEAGQALQQLELEAKSMGKLGTSVNPKLRDYRNDLASTRRQLRETQTALKRQGLLRESSSSSSTDARDTASRLVASSRRLEEARGMALDAESVGISVLGELHAQRDTISRTKGYVHETHDNLGVSKSLLQTMGNRNATQQAMIVGIAGMLVLTTVVVFCSKVHSLYSSLLG</sequence>
<evidence type="ECO:0000313" key="13">
    <source>
        <dbReference type="EMBL" id="CAD8840355.1"/>
    </source>
</evidence>
<dbReference type="GO" id="GO:0006886">
    <property type="term" value="P:intracellular protein transport"/>
    <property type="evidence" value="ECO:0007669"/>
    <property type="project" value="InterPro"/>
</dbReference>
<dbReference type="SUPFAM" id="SSF58038">
    <property type="entry name" value="SNARE fusion complex"/>
    <property type="match status" value="1"/>
</dbReference>
<dbReference type="GO" id="GO:0031902">
    <property type="term" value="C:late endosome membrane"/>
    <property type="evidence" value="ECO:0007669"/>
    <property type="project" value="TreeGrafter"/>
</dbReference>
<keyword evidence="7 9" id="KW-0175">Coiled coil</keyword>
<dbReference type="GO" id="GO:0006891">
    <property type="term" value="P:intra-Golgi vesicle-mediated transport"/>
    <property type="evidence" value="ECO:0007669"/>
    <property type="project" value="TreeGrafter"/>
</dbReference>
<keyword evidence="6 11" id="KW-1133">Transmembrane helix</keyword>
<evidence type="ECO:0000256" key="5">
    <source>
        <dbReference type="ARBA" id="ARBA00022927"/>
    </source>
</evidence>
<dbReference type="InterPro" id="IPR010989">
    <property type="entry name" value="SNARE"/>
</dbReference>
<dbReference type="GO" id="GO:0048280">
    <property type="term" value="P:vesicle fusion with Golgi apparatus"/>
    <property type="evidence" value="ECO:0007669"/>
    <property type="project" value="TreeGrafter"/>
</dbReference>
<dbReference type="GO" id="GO:0012507">
    <property type="term" value="C:ER to Golgi transport vesicle membrane"/>
    <property type="evidence" value="ECO:0007669"/>
    <property type="project" value="TreeGrafter"/>
</dbReference>
<evidence type="ECO:0000256" key="1">
    <source>
        <dbReference type="ARBA" id="ARBA00004211"/>
    </source>
</evidence>
<dbReference type="FunFam" id="1.20.5.110:FF:000002">
    <property type="entry name" value="Vesicle transport through interaction with t-SNAREsB"/>
    <property type="match status" value="1"/>
</dbReference>
<dbReference type="GO" id="GO:0042147">
    <property type="term" value="P:retrograde transport, endosome to Golgi"/>
    <property type="evidence" value="ECO:0007669"/>
    <property type="project" value="TreeGrafter"/>
</dbReference>
<dbReference type="GO" id="GO:0005484">
    <property type="term" value="F:SNAP receptor activity"/>
    <property type="evidence" value="ECO:0007669"/>
    <property type="project" value="TreeGrafter"/>
</dbReference>
<feature type="region of interest" description="Disordered" evidence="10">
    <location>
        <begin position="103"/>
        <end position="126"/>
    </location>
</feature>
<feature type="domain" description="Vesicle transport v-SNARE N-terminal" evidence="12">
    <location>
        <begin position="8"/>
        <end position="98"/>
    </location>
</feature>
<dbReference type="InterPro" id="IPR007705">
    <property type="entry name" value="Vesicle_trsprt_v-SNARE_N"/>
</dbReference>
<dbReference type="GO" id="GO:0031201">
    <property type="term" value="C:SNARE complex"/>
    <property type="evidence" value="ECO:0007669"/>
    <property type="project" value="TreeGrafter"/>
</dbReference>
<protein>
    <recommendedName>
        <fullName evidence="12">Vesicle transport v-SNARE N-terminal domain-containing protein</fullName>
    </recommendedName>
</protein>
<feature type="coiled-coil region" evidence="9">
    <location>
        <begin position="46"/>
        <end position="101"/>
    </location>
</feature>
<feature type="transmembrane region" description="Helical" evidence="11">
    <location>
        <begin position="194"/>
        <end position="212"/>
    </location>
</feature>
<dbReference type="GO" id="GO:0005794">
    <property type="term" value="C:Golgi apparatus"/>
    <property type="evidence" value="ECO:0007669"/>
    <property type="project" value="TreeGrafter"/>
</dbReference>
<evidence type="ECO:0000256" key="4">
    <source>
        <dbReference type="ARBA" id="ARBA00022692"/>
    </source>
</evidence>
<comment type="subcellular location">
    <subcellularLocation>
        <location evidence="1">Membrane</location>
        <topology evidence="1">Single-pass type IV membrane protein</topology>
    </subcellularLocation>
</comment>
<dbReference type="AlphaFoldDB" id="A0A7S1F2D9"/>
<dbReference type="SUPFAM" id="SSF47661">
    <property type="entry name" value="t-snare proteins"/>
    <property type="match status" value="1"/>
</dbReference>
<dbReference type="Gene3D" id="1.20.58.400">
    <property type="entry name" value="t-snare proteins"/>
    <property type="match status" value="1"/>
</dbReference>
<evidence type="ECO:0000256" key="6">
    <source>
        <dbReference type="ARBA" id="ARBA00022989"/>
    </source>
</evidence>
<dbReference type="Pfam" id="PF12352">
    <property type="entry name" value="V-SNARE_C"/>
    <property type="match status" value="1"/>
</dbReference>
<evidence type="ECO:0000256" key="7">
    <source>
        <dbReference type="ARBA" id="ARBA00023054"/>
    </source>
</evidence>
<evidence type="ECO:0000256" key="10">
    <source>
        <dbReference type="SAM" id="MobiDB-lite"/>
    </source>
</evidence>
<dbReference type="Pfam" id="PF05008">
    <property type="entry name" value="V-SNARE"/>
    <property type="match status" value="1"/>
</dbReference>
<evidence type="ECO:0000256" key="9">
    <source>
        <dbReference type="SAM" id="Coils"/>
    </source>
</evidence>
<evidence type="ECO:0000256" key="3">
    <source>
        <dbReference type="ARBA" id="ARBA00022448"/>
    </source>
</evidence>
<dbReference type="GO" id="GO:0000149">
    <property type="term" value="F:SNARE binding"/>
    <property type="evidence" value="ECO:0007669"/>
    <property type="project" value="TreeGrafter"/>
</dbReference>
<dbReference type="PANTHER" id="PTHR21230">
    <property type="entry name" value="VESICLE TRANSPORT V-SNARE PROTEIN VTI1-RELATED"/>
    <property type="match status" value="1"/>
</dbReference>
<keyword evidence="5" id="KW-0653">Protein transport</keyword>
<name>A0A7S1F2D9_NOCSC</name>
<organism evidence="13">
    <name type="scientific">Noctiluca scintillans</name>
    <name type="common">Sea sparkle</name>
    <name type="synonym">Red tide dinoflagellate</name>
    <dbReference type="NCBI Taxonomy" id="2966"/>
    <lineage>
        <taxon>Eukaryota</taxon>
        <taxon>Sar</taxon>
        <taxon>Alveolata</taxon>
        <taxon>Dinophyceae</taxon>
        <taxon>Noctilucales</taxon>
        <taxon>Noctilucaceae</taxon>
        <taxon>Noctiluca</taxon>
    </lineage>
</organism>
<dbReference type="EMBL" id="HBFQ01021061">
    <property type="protein sequence ID" value="CAD8840355.1"/>
    <property type="molecule type" value="Transcribed_RNA"/>
</dbReference>
<dbReference type="PANTHER" id="PTHR21230:SF26">
    <property type="entry name" value="VESICLE TRANSPORT THROUGH INTERACTION WITH T-SNARES HOMOLOG 1A"/>
    <property type="match status" value="1"/>
</dbReference>
<dbReference type="GO" id="GO:0005789">
    <property type="term" value="C:endoplasmic reticulum membrane"/>
    <property type="evidence" value="ECO:0007669"/>
    <property type="project" value="TreeGrafter"/>
</dbReference>
<keyword evidence="3" id="KW-0813">Transport</keyword>
<accession>A0A7S1F2D9</accession>
<evidence type="ECO:0000259" key="12">
    <source>
        <dbReference type="Pfam" id="PF05008"/>
    </source>
</evidence>
<evidence type="ECO:0000256" key="8">
    <source>
        <dbReference type="ARBA" id="ARBA00023136"/>
    </source>
</evidence>
<gene>
    <name evidence="13" type="ORF">NSCI0253_LOCUS14703</name>
</gene>
<dbReference type="CDD" id="cd15862">
    <property type="entry name" value="SNARE_Vti1"/>
    <property type="match status" value="1"/>
</dbReference>
<dbReference type="GO" id="GO:0005829">
    <property type="term" value="C:cytosol"/>
    <property type="evidence" value="ECO:0007669"/>
    <property type="project" value="GOC"/>
</dbReference>
<proteinExistence type="inferred from homology"/>
<dbReference type="Gene3D" id="1.20.5.110">
    <property type="match status" value="1"/>
</dbReference>
<evidence type="ECO:0000256" key="11">
    <source>
        <dbReference type="SAM" id="Phobius"/>
    </source>
</evidence>
<dbReference type="GO" id="GO:0016236">
    <property type="term" value="P:macroautophagy"/>
    <property type="evidence" value="ECO:0007669"/>
    <property type="project" value="TreeGrafter"/>
</dbReference>
<evidence type="ECO:0000256" key="2">
    <source>
        <dbReference type="ARBA" id="ARBA00006108"/>
    </source>
</evidence>
<comment type="similarity">
    <text evidence="2">Belongs to the VTI1 family.</text>
</comment>
<dbReference type="InterPro" id="IPR038407">
    <property type="entry name" value="v-SNARE_N_sf"/>
</dbReference>
<keyword evidence="4 11" id="KW-0812">Transmembrane</keyword>
<reference evidence="13" key="1">
    <citation type="submission" date="2021-01" db="EMBL/GenBank/DDBJ databases">
        <authorList>
            <person name="Corre E."/>
            <person name="Pelletier E."/>
            <person name="Niang G."/>
            <person name="Scheremetjew M."/>
            <person name="Finn R."/>
            <person name="Kale V."/>
            <person name="Holt S."/>
            <person name="Cochrane G."/>
            <person name="Meng A."/>
            <person name="Brown T."/>
            <person name="Cohen L."/>
        </authorList>
    </citation>
    <scope>NUCLEOTIDE SEQUENCE</scope>
</reference>
<dbReference type="GO" id="GO:0006896">
    <property type="term" value="P:Golgi to vacuole transport"/>
    <property type="evidence" value="ECO:0007669"/>
    <property type="project" value="TreeGrafter"/>
</dbReference>